<dbReference type="SMART" id="SM00382">
    <property type="entry name" value="AAA"/>
    <property type="match status" value="1"/>
</dbReference>
<dbReference type="GO" id="GO:0005524">
    <property type="term" value="F:ATP binding"/>
    <property type="evidence" value="ECO:0007669"/>
    <property type="project" value="InterPro"/>
</dbReference>
<reference evidence="2" key="1">
    <citation type="journal article" date="2015" name="Nature">
        <title>Complex archaea that bridge the gap between prokaryotes and eukaryotes.</title>
        <authorList>
            <person name="Spang A."/>
            <person name="Saw J.H."/>
            <person name="Jorgensen S.L."/>
            <person name="Zaremba-Niedzwiedzka K."/>
            <person name="Martijn J."/>
            <person name="Lind A.E."/>
            <person name="van Eijk R."/>
            <person name="Schleper C."/>
            <person name="Guy L."/>
            <person name="Ettema T.J."/>
        </authorList>
    </citation>
    <scope>NUCLEOTIDE SEQUENCE</scope>
</reference>
<dbReference type="AlphaFoldDB" id="A0A0F9FA99"/>
<accession>A0A0F9FA99</accession>
<dbReference type="InterPro" id="IPR002611">
    <property type="entry name" value="IstB_ATP-bd"/>
</dbReference>
<comment type="caution">
    <text evidence="2">The sequence shown here is derived from an EMBL/GenBank/DDBJ whole genome shotgun (WGS) entry which is preliminary data.</text>
</comment>
<dbReference type="InterPro" id="IPR003593">
    <property type="entry name" value="AAA+_ATPase"/>
</dbReference>
<sequence length="262" mass="29228">MKSARIATPAPDDEPGFVVLAQGPVLEAEPTGPCPRCSRWEDPSCHCHRLKELCTLFNAAMIPAFCIKAKLQPLDLHDESSSSLRKTVKAVQQWTLRERLPEKGLLLSGPNGVGKSFLMAALARSLTLERGMRCLFVDFGHLLLRLKATFNGQGLEYELFESLQQPQVLIIDDVGSNRDSTWSRAVFQTIIAARYNACGRTFVTTNLPITSMDAGSFSPFEKWAGPHCTSRLAEMCFWFPVDGPDRRRPPRSLFRPTLPHKA</sequence>
<dbReference type="EMBL" id="LAZR01022052">
    <property type="protein sequence ID" value="KKL83198.1"/>
    <property type="molecule type" value="Genomic_DNA"/>
</dbReference>
<dbReference type="InterPro" id="IPR027417">
    <property type="entry name" value="P-loop_NTPase"/>
</dbReference>
<evidence type="ECO:0000313" key="2">
    <source>
        <dbReference type="EMBL" id="KKL83198.1"/>
    </source>
</evidence>
<evidence type="ECO:0000259" key="1">
    <source>
        <dbReference type="SMART" id="SM00382"/>
    </source>
</evidence>
<dbReference type="PANTHER" id="PTHR30050:SF4">
    <property type="entry name" value="ATP-BINDING PROTEIN RV3427C IN INSERTION SEQUENCE-RELATED"/>
    <property type="match status" value="1"/>
</dbReference>
<name>A0A0F9FA99_9ZZZZ</name>
<dbReference type="GO" id="GO:0006260">
    <property type="term" value="P:DNA replication"/>
    <property type="evidence" value="ECO:0007669"/>
    <property type="project" value="TreeGrafter"/>
</dbReference>
<organism evidence="2">
    <name type="scientific">marine sediment metagenome</name>
    <dbReference type="NCBI Taxonomy" id="412755"/>
    <lineage>
        <taxon>unclassified sequences</taxon>
        <taxon>metagenomes</taxon>
        <taxon>ecological metagenomes</taxon>
    </lineage>
</organism>
<dbReference type="Gene3D" id="3.40.50.300">
    <property type="entry name" value="P-loop containing nucleotide triphosphate hydrolases"/>
    <property type="match status" value="1"/>
</dbReference>
<feature type="domain" description="AAA+ ATPase" evidence="1">
    <location>
        <begin position="101"/>
        <end position="213"/>
    </location>
</feature>
<gene>
    <name evidence="2" type="ORF">LCGC14_1977140</name>
</gene>
<dbReference type="PANTHER" id="PTHR30050">
    <property type="entry name" value="CHROMOSOMAL REPLICATION INITIATOR PROTEIN DNAA"/>
    <property type="match status" value="1"/>
</dbReference>
<dbReference type="SUPFAM" id="SSF52540">
    <property type="entry name" value="P-loop containing nucleoside triphosphate hydrolases"/>
    <property type="match status" value="1"/>
</dbReference>
<dbReference type="Pfam" id="PF01695">
    <property type="entry name" value="IstB_IS21"/>
    <property type="match status" value="1"/>
</dbReference>
<proteinExistence type="predicted"/>
<protein>
    <recommendedName>
        <fullName evidence="1">AAA+ ATPase domain-containing protein</fullName>
    </recommendedName>
</protein>